<accession>A0A9Q1QIY6</accession>
<comment type="caution">
    <text evidence="2">The sequence shown here is derived from an EMBL/GenBank/DDBJ whole genome shotgun (WGS) entry which is preliminary data.</text>
</comment>
<sequence length="314" mass="35562">MRTNYCHRFVACNLKILNFFQFFVGISTLIFSGILLNRWQNRIPLIPSPPPQAPARVVAPNCIQSINSDVGSLEVADQINTLNLARELFVRSDLNLRIQLYSVELPAPCSEGGIRSHWGVNFVTLALIVGIRVPEVIDDDCEIREFKGIVSLLPIGSWHYIMQHYLLLTIVILLLEAALVPFFTIDHEWEKDLPYDPTGELERFRCFVQDNADICRWVGITLITVQAFSLLLSLVLRALISTRGKQPNIENGYATSGQPLLNPQQNRSSGLIKGASTRTGMWMTQLRQKLLWSRFGVTEQGKLKEEQVTKIFIV</sequence>
<keyword evidence="1" id="KW-0472">Membrane</keyword>
<dbReference type="AlphaFoldDB" id="A0A9Q1QIY6"/>
<gene>
    <name evidence="2" type="ORF">Cgig2_020798</name>
</gene>
<dbReference type="OrthoDB" id="723894at2759"/>
<keyword evidence="3" id="KW-1185">Reference proteome</keyword>
<evidence type="ECO:0000313" key="3">
    <source>
        <dbReference type="Proteomes" id="UP001153076"/>
    </source>
</evidence>
<evidence type="ECO:0000313" key="2">
    <source>
        <dbReference type="EMBL" id="KAJ8443952.1"/>
    </source>
</evidence>
<organism evidence="2 3">
    <name type="scientific">Carnegiea gigantea</name>
    <dbReference type="NCBI Taxonomy" id="171969"/>
    <lineage>
        <taxon>Eukaryota</taxon>
        <taxon>Viridiplantae</taxon>
        <taxon>Streptophyta</taxon>
        <taxon>Embryophyta</taxon>
        <taxon>Tracheophyta</taxon>
        <taxon>Spermatophyta</taxon>
        <taxon>Magnoliopsida</taxon>
        <taxon>eudicotyledons</taxon>
        <taxon>Gunneridae</taxon>
        <taxon>Pentapetalae</taxon>
        <taxon>Caryophyllales</taxon>
        <taxon>Cactineae</taxon>
        <taxon>Cactaceae</taxon>
        <taxon>Cactoideae</taxon>
        <taxon>Echinocereeae</taxon>
        <taxon>Carnegiea</taxon>
    </lineage>
</organism>
<dbReference type="EMBL" id="JAKOGI010000109">
    <property type="protein sequence ID" value="KAJ8443952.1"/>
    <property type="molecule type" value="Genomic_DNA"/>
</dbReference>
<evidence type="ECO:0000256" key="1">
    <source>
        <dbReference type="SAM" id="Phobius"/>
    </source>
</evidence>
<keyword evidence="1" id="KW-0812">Transmembrane</keyword>
<proteinExistence type="predicted"/>
<protein>
    <submittedName>
        <fullName evidence="2">Uncharacterized protein</fullName>
    </submittedName>
</protein>
<feature type="transmembrane region" description="Helical" evidence="1">
    <location>
        <begin position="165"/>
        <end position="185"/>
    </location>
</feature>
<name>A0A9Q1QIY6_9CARY</name>
<reference evidence="2" key="1">
    <citation type="submission" date="2022-04" db="EMBL/GenBank/DDBJ databases">
        <title>Carnegiea gigantea Genome sequencing and assembly v2.</title>
        <authorList>
            <person name="Copetti D."/>
            <person name="Sanderson M.J."/>
            <person name="Burquez A."/>
            <person name="Wojciechowski M.F."/>
        </authorList>
    </citation>
    <scope>NUCLEOTIDE SEQUENCE</scope>
    <source>
        <strain evidence="2">SGP5-SGP5p</strain>
        <tissue evidence="2">Aerial part</tissue>
    </source>
</reference>
<keyword evidence="1" id="KW-1133">Transmembrane helix</keyword>
<feature type="transmembrane region" description="Helical" evidence="1">
    <location>
        <begin position="217"/>
        <end position="240"/>
    </location>
</feature>
<feature type="transmembrane region" description="Helical" evidence="1">
    <location>
        <begin position="16"/>
        <end position="36"/>
    </location>
</feature>
<dbReference type="Proteomes" id="UP001153076">
    <property type="component" value="Unassembled WGS sequence"/>
</dbReference>